<name>A0A0J1KB70_9GAMM</name>
<proteinExistence type="predicted"/>
<evidence type="ECO:0008006" key="3">
    <source>
        <dbReference type="Google" id="ProtNLM"/>
    </source>
</evidence>
<comment type="caution">
    <text evidence="1">The sequence shown here is derived from an EMBL/GenBank/DDBJ whole genome shotgun (WGS) entry which is preliminary data.</text>
</comment>
<reference evidence="1 2" key="1">
    <citation type="submission" date="2015-05" db="EMBL/GenBank/DDBJ databases">
        <title>Photobacterium galathea sp. nov.</title>
        <authorList>
            <person name="Machado H."/>
            <person name="Gram L."/>
        </authorList>
    </citation>
    <scope>NUCLEOTIDE SEQUENCE [LARGE SCALE GENOMIC DNA]</scope>
    <source>
        <strain evidence="1 2">DSM 22954</strain>
    </source>
</reference>
<dbReference type="EMBL" id="LDOU01000002">
    <property type="protein sequence ID" value="KLV11577.1"/>
    <property type="molecule type" value="Genomic_DNA"/>
</dbReference>
<dbReference type="Proteomes" id="UP000035909">
    <property type="component" value="Unassembled WGS sequence"/>
</dbReference>
<dbReference type="AlphaFoldDB" id="A0A0J1KB70"/>
<dbReference type="PATRIC" id="fig|320778.3.peg.482"/>
<evidence type="ECO:0000313" key="2">
    <source>
        <dbReference type="Proteomes" id="UP000035909"/>
    </source>
</evidence>
<sequence length="77" mass="8646">MSHKTEVRYCSDCGMDTHHVVILVRKQSAFKGTKNQKLKEFIAGAIKGWALGAFVASMDEFERHLVCEKCGKKTVES</sequence>
<gene>
    <name evidence="1" type="ORF">ABT57_02270</name>
</gene>
<protein>
    <recommendedName>
        <fullName evidence="3">LITAF domain-containing protein</fullName>
    </recommendedName>
</protein>
<dbReference type="RefSeq" id="WP_047883536.1">
    <property type="nucleotide sequence ID" value="NZ_LDOU01000002.1"/>
</dbReference>
<keyword evidence="2" id="KW-1185">Reference proteome</keyword>
<accession>A0A0J1KB70</accession>
<organism evidence="1 2">
    <name type="scientific">Photobacterium ganghwense</name>
    <dbReference type="NCBI Taxonomy" id="320778"/>
    <lineage>
        <taxon>Bacteria</taxon>
        <taxon>Pseudomonadati</taxon>
        <taxon>Pseudomonadota</taxon>
        <taxon>Gammaproteobacteria</taxon>
        <taxon>Vibrionales</taxon>
        <taxon>Vibrionaceae</taxon>
        <taxon>Photobacterium</taxon>
    </lineage>
</organism>
<evidence type="ECO:0000313" key="1">
    <source>
        <dbReference type="EMBL" id="KLV11577.1"/>
    </source>
</evidence>
<dbReference type="OrthoDB" id="5588512at2"/>